<protein>
    <recommendedName>
        <fullName evidence="3">EF-hand domain-containing protein</fullName>
    </recommendedName>
</protein>
<reference evidence="2" key="1">
    <citation type="submission" date="2014-11" db="EMBL/GenBank/DDBJ databases">
        <authorList>
            <person name="Otto D Thomas"/>
            <person name="Naeem Raeece"/>
        </authorList>
    </citation>
    <scope>NUCLEOTIDE SEQUENCE</scope>
</reference>
<dbReference type="EMBL" id="CDMZ01003606">
    <property type="protein sequence ID" value="CEM46986.1"/>
    <property type="molecule type" value="Genomic_DNA"/>
</dbReference>
<dbReference type="VEuPathDB" id="CryptoDB:Cvel_30679"/>
<feature type="region of interest" description="Disordered" evidence="1">
    <location>
        <begin position="269"/>
        <end position="442"/>
    </location>
</feature>
<organism evidence="2">
    <name type="scientific">Chromera velia CCMP2878</name>
    <dbReference type="NCBI Taxonomy" id="1169474"/>
    <lineage>
        <taxon>Eukaryota</taxon>
        <taxon>Sar</taxon>
        <taxon>Alveolata</taxon>
        <taxon>Colpodellida</taxon>
        <taxon>Chromeraceae</taxon>
        <taxon>Chromera</taxon>
    </lineage>
</organism>
<feature type="compositionally biased region" description="Gly residues" evidence="1">
    <location>
        <begin position="432"/>
        <end position="442"/>
    </location>
</feature>
<accession>A0A0G4HRM8</accession>
<name>A0A0G4HRM8_9ALVE</name>
<proteinExistence type="predicted"/>
<dbReference type="PROSITE" id="PS00018">
    <property type="entry name" value="EF_HAND_1"/>
    <property type="match status" value="1"/>
</dbReference>
<sequence length="442" mass="48005">MGSALPVAQSPIVEYIRSEFDRCVYRGDADHLDEKQETGGEGGPHSSSTNRSTEGGHYRRVGLKKKDVLFLEDIRCLKPPSGVELDLNHIPTLYALDSSHDGCLDWDELLEFSEFCNELKRVYGREHEYKGRLQALCTMSLLDQISTEGGMGELIEWICDLIRGPQDFVRMQSESATAFLTYEELALLHGLLRAEDFLAGFDLQGFVQLLQHSSECEGEGHRPSASSGRTRTVASVVTRFLRQVFGEFSLLAKELFPLPPRPHSGFAGPNNFSLSFPPSPREKPPLPPAMPVPPSSQSPSRMHAHRPLSQQALGQAEREEGRAGESSEGPVARERERAAHEGALRGSVDREGRGGQSQAGGPMPRVQGRMNGAGGGEDSHVHSRVNRPNMKPPTGGAGAVHMHSIPLEGRAQGTSIANPGGVQKAVAFSRAGRGGPGADRQR</sequence>
<feature type="region of interest" description="Disordered" evidence="1">
    <location>
        <begin position="33"/>
        <end position="57"/>
    </location>
</feature>
<evidence type="ECO:0008006" key="3">
    <source>
        <dbReference type="Google" id="ProtNLM"/>
    </source>
</evidence>
<feature type="compositionally biased region" description="Pro residues" evidence="1">
    <location>
        <begin position="285"/>
        <end position="296"/>
    </location>
</feature>
<gene>
    <name evidence="2" type="ORF">Cvel_30679</name>
</gene>
<dbReference type="AlphaFoldDB" id="A0A0G4HRM8"/>
<feature type="compositionally biased region" description="Basic and acidic residues" evidence="1">
    <location>
        <begin position="316"/>
        <end position="353"/>
    </location>
</feature>
<evidence type="ECO:0000256" key="1">
    <source>
        <dbReference type="SAM" id="MobiDB-lite"/>
    </source>
</evidence>
<dbReference type="InterPro" id="IPR018247">
    <property type="entry name" value="EF_Hand_1_Ca_BS"/>
</dbReference>
<evidence type="ECO:0000313" key="2">
    <source>
        <dbReference type="EMBL" id="CEM46986.1"/>
    </source>
</evidence>